<gene>
    <name evidence="2" type="ORF">NTEN_LOCUS2682</name>
</gene>
<feature type="compositionally biased region" description="Polar residues" evidence="1">
    <location>
        <begin position="133"/>
        <end position="149"/>
    </location>
</feature>
<dbReference type="EMBL" id="CADCXU010004308">
    <property type="protein sequence ID" value="CAA9996040.1"/>
    <property type="molecule type" value="Genomic_DNA"/>
</dbReference>
<feature type="region of interest" description="Disordered" evidence="1">
    <location>
        <begin position="1"/>
        <end position="149"/>
    </location>
</feature>
<organism evidence="2 3">
    <name type="scientific">Nesidiocoris tenuis</name>
    <dbReference type="NCBI Taxonomy" id="355587"/>
    <lineage>
        <taxon>Eukaryota</taxon>
        <taxon>Metazoa</taxon>
        <taxon>Ecdysozoa</taxon>
        <taxon>Arthropoda</taxon>
        <taxon>Hexapoda</taxon>
        <taxon>Insecta</taxon>
        <taxon>Pterygota</taxon>
        <taxon>Neoptera</taxon>
        <taxon>Paraneoptera</taxon>
        <taxon>Hemiptera</taxon>
        <taxon>Heteroptera</taxon>
        <taxon>Panheteroptera</taxon>
        <taxon>Cimicomorpha</taxon>
        <taxon>Miridae</taxon>
        <taxon>Dicyphina</taxon>
        <taxon>Nesidiocoris</taxon>
    </lineage>
</organism>
<feature type="compositionally biased region" description="Polar residues" evidence="1">
    <location>
        <begin position="96"/>
        <end position="106"/>
    </location>
</feature>
<feature type="compositionally biased region" description="Basic and acidic residues" evidence="1">
    <location>
        <begin position="77"/>
        <end position="90"/>
    </location>
</feature>
<dbReference type="AlphaFoldDB" id="A0A6H5G281"/>
<evidence type="ECO:0000313" key="3">
    <source>
        <dbReference type="Proteomes" id="UP000479000"/>
    </source>
</evidence>
<reference evidence="2 3" key="1">
    <citation type="submission" date="2020-02" db="EMBL/GenBank/DDBJ databases">
        <authorList>
            <person name="Ferguson B K."/>
        </authorList>
    </citation>
    <scope>NUCLEOTIDE SEQUENCE [LARGE SCALE GENOMIC DNA]</scope>
</reference>
<accession>A0A6H5G281</accession>
<proteinExistence type="predicted"/>
<name>A0A6H5G281_9HEMI</name>
<feature type="compositionally biased region" description="Polar residues" evidence="1">
    <location>
        <begin position="18"/>
        <end position="33"/>
    </location>
</feature>
<dbReference type="Proteomes" id="UP000479000">
    <property type="component" value="Unassembled WGS sequence"/>
</dbReference>
<keyword evidence="3" id="KW-1185">Reference proteome</keyword>
<feature type="non-terminal residue" evidence="2">
    <location>
        <position position="181"/>
    </location>
</feature>
<feature type="compositionally biased region" description="Basic and acidic residues" evidence="1">
    <location>
        <begin position="47"/>
        <end position="57"/>
    </location>
</feature>
<evidence type="ECO:0000313" key="2">
    <source>
        <dbReference type="EMBL" id="CAA9996040.1"/>
    </source>
</evidence>
<evidence type="ECO:0000256" key="1">
    <source>
        <dbReference type="SAM" id="MobiDB-lite"/>
    </source>
</evidence>
<sequence length="181" mass="19951">MRQVPNDEQGYDKDYGQENVNEESMTQVAQQAQYAARLNGDDEDVDVAPKKESHRIYQLEPSISPNPKFNISAPAKEAVEDTYRSPRENPDLPGAASNQRNAASPMQGQSQGQEEESDEAAADTVDKMGADYQNANEPSNVQQLTKSETSAEIAGAQNAPANVVNYKEYAQVSSWLQLKVW</sequence>
<protein>
    <submittedName>
        <fullName evidence="2">Uncharacterized protein</fullName>
    </submittedName>
</protein>